<evidence type="ECO:0000256" key="1">
    <source>
        <dbReference type="ARBA" id="ARBA00010838"/>
    </source>
</evidence>
<organism evidence="4">
    <name type="scientific">Picea sitchensis</name>
    <name type="common">Sitka spruce</name>
    <name type="synonym">Pinus sitchensis</name>
    <dbReference type="NCBI Taxonomy" id="3332"/>
    <lineage>
        <taxon>Eukaryota</taxon>
        <taxon>Viridiplantae</taxon>
        <taxon>Streptophyta</taxon>
        <taxon>Embryophyta</taxon>
        <taxon>Tracheophyta</taxon>
        <taxon>Spermatophyta</taxon>
        <taxon>Pinopsida</taxon>
        <taxon>Pinidae</taxon>
        <taxon>Conifers I</taxon>
        <taxon>Pinales</taxon>
        <taxon>Pinaceae</taxon>
        <taxon>Picea</taxon>
    </lineage>
</organism>
<evidence type="ECO:0008006" key="5">
    <source>
        <dbReference type="Google" id="ProtNLM"/>
    </source>
</evidence>
<reference evidence="4" key="1">
    <citation type="submission" date="2010-04" db="EMBL/GenBank/DDBJ databases">
        <authorList>
            <person name="Reid K.E."/>
            <person name="Liao N."/>
            <person name="Chan S."/>
            <person name="Docking R."/>
            <person name="Taylor G."/>
            <person name="Moore R."/>
            <person name="Mayo M."/>
            <person name="Munro S."/>
            <person name="King J."/>
            <person name="Yanchuk A."/>
            <person name="Holt R."/>
            <person name="Jones S."/>
            <person name="Marra M."/>
            <person name="Ritland C.E."/>
            <person name="Ritland K."/>
            <person name="Bohlmann J."/>
        </authorList>
    </citation>
    <scope>NUCLEOTIDE SEQUENCE</scope>
    <source>
        <tissue evidence="4">Bud</tissue>
    </source>
</reference>
<evidence type="ECO:0000256" key="2">
    <source>
        <dbReference type="ARBA" id="ARBA00022801"/>
    </source>
</evidence>
<keyword evidence="2" id="KW-0378">Hydrolase</keyword>
<dbReference type="InterPro" id="IPR017853">
    <property type="entry name" value="GH"/>
</dbReference>
<accession>D5ACM5</accession>
<dbReference type="GO" id="GO:0008422">
    <property type="term" value="F:beta-glucosidase activity"/>
    <property type="evidence" value="ECO:0007669"/>
    <property type="project" value="TreeGrafter"/>
</dbReference>
<protein>
    <recommendedName>
        <fullName evidence="5">Beta-glucosidase</fullName>
    </recommendedName>
</protein>
<dbReference type="GO" id="GO:0005975">
    <property type="term" value="P:carbohydrate metabolic process"/>
    <property type="evidence" value="ECO:0007669"/>
    <property type="project" value="InterPro"/>
</dbReference>
<dbReference type="AlphaFoldDB" id="D5ACM5"/>
<dbReference type="PRINTS" id="PR00131">
    <property type="entry name" value="GLHYDRLASE1"/>
</dbReference>
<name>D5ACM5_PICSI</name>
<dbReference type="CAZy" id="GH1">
    <property type="family name" value="Glycoside Hydrolase Family 1"/>
</dbReference>
<dbReference type="FunFam" id="3.20.20.80:FF:000020">
    <property type="entry name" value="Beta-glucosidase 12"/>
    <property type="match status" value="1"/>
</dbReference>
<sequence>MYEMGLDAYRFSISWPRLIPEGRGAINPKGVEYYNSLINELLDHGIRPYITLHHFDLPKSLEDSYGGWVNPQIVEDYLAFADICFREFGDRVKNWITFNEPNIFASLGYDRGIIASKRCSIPVGRCKTGNSTIEPYLAGHYMLLSHAAAVKLYRDKYQAKQKGSIGLIILSQWYRSLTNTIQDITATQRMTDFEIGWFLDPLIYGDYPKVMRQIVGSRLPLLTEKQSREIRQSFDFIGLNHYSTNYVEDAPAAHANNYERDYFTDLSVRVTVERDGIPIGQMSKIKGFGSVPWGFQELLEYIRQHYGNPPVVVTECGYPDLSNDSIPVAEALNDTNRINYYHDYLQYMLAAIRNGSNTRGFFVWTLLDDFEYVMGYTARFGLHYVDFSDNLKRYPKLSVRGFKRMLLPKTNLLVL</sequence>
<dbReference type="EMBL" id="BT124012">
    <property type="protein sequence ID" value="ADE77294.1"/>
    <property type="molecule type" value="mRNA"/>
</dbReference>
<evidence type="ECO:0000313" key="4">
    <source>
        <dbReference type="EMBL" id="ADE77294.1"/>
    </source>
</evidence>
<dbReference type="SUPFAM" id="SSF51445">
    <property type="entry name" value="(Trans)glycosidases"/>
    <property type="match status" value="1"/>
</dbReference>
<dbReference type="Pfam" id="PF00232">
    <property type="entry name" value="Glyco_hydro_1"/>
    <property type="match status" value="1"/>
</dbReference>
<dbReference type="PANTHER" id="PTHR10353">
    <property type="entry name" value="GLYCOSYL HYDROLASE"/>
    <property type="match status" value="1"/>
</dbReference>
<evidence type="ECO:0000256" key="3">
    <source>
        <dbReference type="RuleBase" id="RU003690"/>
    </source>
</evidence>
<dbReference type="InterPro" id="IPR001360">
    <property type="entry name" value="Glyco_hydro_1"/>
</dbReference>
<proteinExistence type="evidence at transcript level"/>
<dbReference type="Gene3D" id="3.20.20.80">
    <property type="entry name" value="Glycosidases"/>
    <property type="match status" value="1"/>
</dbReference>
<comment type="similarity">
    <text evidence="1 3">Belongs to the glycosyl hydrolase 1 family.</text>
</comment>
<dbReference type="PANTHER" id="PTHR10353:SF29">
    <property type="entry name" value="BETA-GLUCOSIDASE 11"/>
    <property type="match status" value="1"/>
</dbReference>